<feature type="region of interest" description="Disordered" evidence="1">
    <location>
        <begin position="181"/>
        <end position="205"/>
    </location>
</feature>
<feature type="non-terminal residue" evidence="3">
    <location>
        <position position="1"/>
    </location>
</feature>
<evidence type="ECO:0000259" key="2">
    <source>
        <dbReference type="Pfam" id="PF04321"/>
    </source>
</evidence>
<dbReference type="PANTHER" id="PTHR10491">
    <property type="entry name" value="DTDP-4-DEHYDRORHAMNOSE REDUCTASE"/>
    <property type="match status" value="1"/>
</dbReference>
<sequence length="205" mass="22530">FITITCHRHRAAVIRVSCLYGSVQTLGESPVTCLLQRLLQGECKFSTQPLYPTLAGDVASLLMLLLENLAKGEELRGIYHWQGPERLTEFQMAQTLSKAFGPCGSLNGACGENKANTPNQQLQVTLKSDQASFLPDRALDISRLKRVVDKSRRANLPTPFAEGLRTLLDDLESTFRASLRPVSVPGHSTSRSSPGTLQWAAEQHV</sequence>
<reference evidence="3 4" key="1">
    <citation type="submission" date="2024-02" db="EMBL/GenBank/DDBJ databases">
        <authorList>
            <person name="Chen Y."/>
            <person name="Shah S."/>
            <person name="Dougan E. K."/>
            <person name="Thang M."/>
            <person name="Chan C."/>
        </authorList>
    </citation>
    <scope>NUCLEOTIDE SEQUENCE [LARGE SCALE GENOMIC DNA]</scope>
</reference>
<dbReference type="PANTHER" id="PTHR10491:SF4">
    <property type="entry name" value="METHIONINE ADENOSYLTRANSFERASE 2 SUBUNIT BETA"/>
    <property type="match status" value="1"/>
</dbReference>
<dbReference type="InterPro" id="IPR029903">
    <property type="entry name" value="RmlD-like-bd"/>
</dbReference>
<proteinExistence type="predicted"/>
<evidence type="ECO:0000256" key="1">
    <source>
        <dbReference type="SAM" id="MobiDB-lite"/>
    </source>
</evidence>
<dbReference type="Pfam" id="PF04321">
    <property type="entry name" value="RmlD_sub_bind"/>
    <property type="match status" value="1"/>
</dbReference>
<name>A0ABP0NEQ2_9DINO</name>
<evidence type="ECO:0000313" key="3">
    <source>
        <dbReference type="EMBL" id="CAK9062131.1"/>
    </source>
</evidence>
<organism evidence="3 4">
    <name type="scientific">Durusdinium trenchii</name>
    <dbReference type="NCBI Taxonomy" id="1381693"/>
    <lineage>
        <taxon>Eukaryota</taxon>
        <taxon>Sar</taxon>
        <taxon>Alveolata</taxon>
        <taxon>Dinophyceae</taxon>
        <taxon>Suessiales</taxon>
        <taxon>Symbiodiniaceae</taxon>
        <taxon>Durusdinium</taxon>
    </lineage>
</organism>
<dbReference type="InterPro" id="IPR005913">
    <property type="entry name" value="dTDP_dehydrorham_reduct"/>
</dbReference>
<gene>
    <name evidence="3" type="ORF">SCF082_LOCUS32428</name>
</gene>
<dbReference type="Proteomes" id="UP001642464">
    <property type="component" value="Unassembled WGS sequence"/>
</dbReference>
<feature type="domain" description="RmlD-like substrate binding" evidence="2">
    <location>
        <begin position="8"/>
        <end position="104"/>
    </location>
</feature>
<dbReference type="Gene3D" id="3.40.50.720">
    <property type="entry name" value="NAD(P)-binding Rossmann-like Domain"/>
    <property type="match status" value="1"/>
</dbReference>
<keyword evidence="4" id="KW-1185">Reference proteome</keyword>
<evidence type="ECO:0000313" key="4">
    <source>
        <dbReference type="Proteomes" id="UP001642464"/>
    </source>
</evidence>
<protein>
    <submittedName>
        <fullName evidence="3">Methionine adenosyltransferase 2 subunit beta (Methionine adenosyltransferase II beta) (MAT II beta)</fullName>
    </submittedName>
</protein>
<feature type="compositionally biased region" description="Polar residues" evidence="1">
    <location>
        <begin position="186"/>
        <end position="196"/>
    </location>
</feature>
<dbReference type="SUPFAM" id="SSF51735">
    <property type="entry name" value="NAD(P)-binding Rossmann-fold domains"/>
    <property type="match status" value="1"/>
</dbReference>
<dbReference type="EMBL" id="CAXAMM010028069">
    <property type="protein sequence ID" value="CAK9062131.1"/>
    <property type="molecule type" value="Genomic_DNA"/>
</dbReference>
<comment type="caution">
    <text evidence="3">The sequence shown here is derived from an EMBL/GenBank/DDBJ whole genome shotgun (WGS) entry which is preliminary data.</text>
</comment>
<accession>A0ABP0NEQ2</accession>
<dbReference type="InterPro" id="IPR036291">
    <property type="entry name" value="NAD(P)-bd_dom_sf"/>
</dbReference>